<dbReference type="InterPro" id="IPR010723">
    <property type="entry name" value="HemN_C"/>
</dbReference>
<sequence length="375" mass="40570">MSEIAQPLALYVHWPFCVSKCPYCDFNSHVRERVDEAAWRKALIADMEYEARLTPGRRLSSLFFGGGTPSLMAPGTVGAIIEAADRLWGFADAEITLEANPSSVEAERFAGFAAAGVNRVSLGLQALDDTSLKALGRAHDLAEGLAALDVAQRHFPRVSFDLIYAREGQTPEVWEAELMRALAFGTEHLSLYQLTIEPGTAFATRARLGRLTLPEEDASLGMFEMTRAMTAAAGLPAYEVSNHARPGAESRHNLTYWRYGDYVGVGPGAHGRRGGMATIRERLPETWLKTPVASETPLEANTRADEALMMGLRLLEGIDEAAFAARTGLALGDVISASGLAETTRLGLVARTNGRLRLTDTGQPLLNAVIARLMA</sequence>
<dbReference type="Proteomes" id="UP001597124">
    <property type="component" value="Unassembled WGS sequence"/>
</dbReference>
<keyword evidence="4 10" id="KW-0349">Heme</keyword>
<dbReference type="SFLD" id="SFLDF00288">
    <property type="entry name" value="HemN-like__clustered_with_nucl"/>
    <property type="match status" value="1"/>
</dbReference>
<dbReference type="InterPro" id="IPR006638">
    <property type="entry name" value="Elp3/MiaA/NifB-like_rSAM"/>
</dbReference>
<dbReference type="SFLD" id="SFLDG01065">
    <property type="entry name" value="anaerobic_coproporphyrinogen-I"/>
    <property type="match status" value="1"/>
</dbReference>
<dbReference type="InterPro" id="IPR007197">
    <property type="entry name" value="rSAM"/>
</dbReference>
<reference evidence="13" key="1">
    <citation type="journal article" date="2019" name="Int. J. Syst. Evol. Microbiol.">
        <title>The Global Catalogue of Microorganisms (GCM) 10K type strain sequencing project: providing services to taxonomists for standard genome sequencing and annotation.</title>
        <authorList>
            <consortium name="The Broad Institute Genomics Platform"/>
            <consortium name="The Broad Institute Genome Sequencing Center for Infectious Disease"/>
            <person name="Wu L."/>
            <person name="Ma J."/>
        </authorList>
    </citation>
    <scope>NUCLEOTIDE SEQUENCE [LARGE SCALE GENOMIC DNA]</scope>
    <source>
        <strain evidence="13">CCUG 52537</strain>
    </source>
</reference>
<keyword evidence="6 10" id="KW-0479">Metal-binding</keyword>
<organism evidence="12 13">
    <name type="scientific">Sphingosinicella xenopeptidilytica</name>
    <dbReference type="NCBI Taxonomy" id="364098"/>
    <lineage>
        <taxon>Bacteria</taxon>
        <taxon>Pseudomonadati</taxon>
        <taxon>Pseudomonadota</taxon>
        <taxon>Alphaproteobacteria</taxon>
        <taxon>Sphingomonadales</taxon>
        <taxon>Sphingosinicellaceae</taxon>
        <taxon>Sphingosinicella</taxon>
    </lineage>
</organism>
<dbReference type="CDD" id="cd01335">
    <property type="entry name" value="Radical_SAM"/>
    <property type="match status" value="1"/>
</dbReference>
<evidence type="ECO:0000256" key="10">
    <source>
        <dbReference type="RuleBase" id="RU364116"/>
    </source>
</evidence>
<evidence type="ECO:0000256" key="5">
    <source>
        <dbReference type="ARBA" id="ARBA00022691"/>
    </source>
</evidence>
<evidence type="ECO:0000256" key="7">
    <source>
        <dbReference type="ARBA" id="ARBA00023004"/>
    </source>
</evidence>
<dbReference type="PANTHER" id="PTHR13932">
    <property type="entry name" value="COPROPORPHYRINIGEN III OXIDASE"/>
    <property type="match status" value="1"/>
</dbReference>
<dbReference type="Pfam" id="PF06969">
    <property type="entry name" value="HemN_C"/>
    <property type="match status" value="1"/>
</dbReference>
<feature type="domain" description="Radical SAM core" evidence="11">
    <location>
        <begin position="2"/>
        <end position="236"/>
    </location>
</feature>
<evidence type="ECO:0000259" key="11">
    <source>
        <dbReference type="PROSITE" id="PS51918"/>
    </source>
</evidence>
<dbReference type="SFLD" id="SFLDF00562">
    <property type="entry name" value="HemN-like__clustered_with_heat"/>
    <property type="match status" value="1"/>
</dbReference>
<comment type="similarity">
    <text evidence="2">Belongs to the anaerobic coproporphyrinogen-III oxidase family. HemW subfamily.</text>
</comment>
<dbReference type="RefSeq" id="WP_381489202.1">
    <property type="nucleotide sequence ID" value="NZ_JBHTIK010000005.1"/>
</dbReference>
<dbReference type="PANTHER" id="PTHR13932:SF5">
    <property type="entry name" value="RADICAL S-ADENOSYL METHIONINE DOMAIN-CONTAINING PROTEIN 1, MITOCHONDRIAL"/>
    <property type="match status" value="1"/>
</dbReference>
<comment type="function">
    <text evidence="10">Probably acts as a heme chaperone, transferring heme to an unknown acceptor. Binds one molecule of heme per monomer, possibly covalently. Binds 1 [4Fe-4S] cluster. The cluster is coordinated with 3 cysteines and an exchangeable S-adenosyl-L-methionine.</text>
</comment>
<keyword evidence="10" id="KW-0963">Cytoplasm</keyword>
<evidence type="ECO:0000313" key="13">
    <source>
        <dbReference type="Proteomes" id="UP001597124"/>
    </source>
</evidence>
<keyword evidence="9 10" id="KW-0143">Chaperone</keyword>
<dbReference type="EMBL" id="JBHTIK010000005">
    <property type="protein sequence ID" value="MFD0848445.1"/>
    <property type="molecule type" value="Genomic_DNA"/>
</dbReference>
<comment type="cofactor">
    <cofactor evidence="1">
        <name>[4Fe-4S] cluster</name>
        <dbReference type="ChEBI" id="CHEBI:49883"/>
    </cofactor>
</comment>
<keyword evidence="5 10" id="KW-0949">S-adenosyl-L-methionine</keyword>
<evidence type="ECO:0000256" key="1">
    <source>
        <dbReference type="ARBA" id="ARBA00001966"/>
    </source>
</evidence>
<comment type="subcellular location">
    <subcellularLocation>
        <location evidence="10">Cytoplasm</location>
    </subcellularLocation>
</comment>
<keyword evidence="7 10" id="KW-0408">Iron</keyword>
<dbReference type="InterPro" id="IPR034505">
    <property type="entry name" value="Coproporphyrinogen-III_oxidase"/>
</dbReference>
<dbReference type="SMART" id="SM00729">
    <property type="entry name" value="Elp3"/>
    <property type="match status" value="1"/>
</dbReference>
<keyword evidence="13" id="KW-1185">Reference proteome</keyword>
<evidence type="ECO:0000256" key="2">
    <source>
        <dbReference type="ARBA" id="ARBA00006100"/>
    </source>
</evidence>
<dbReference type="SFLD" id="SFLDS00029">
    <property type="entry name" value="Radical_SAM"/>
    <property type="match status" value="1"/>
</dbReference>
<dbReference type="NCBIfam" id="TIGR00539">
    <property type="entry name" value="hemN_rel"/>
    <property type="match status" value="1"/>
</dbReference>
<gene>
    <name evidence="12" type="primary">hemW</name>
    <name evidence="12" type="ORF">ACFQ00_08930</name>
</gene>
<dbReference type="InterPro" id="IPR004559">
    <property type="entry name" value="HemW-like"/>
</dbReference>
<evidence type="ECO:0000256" key="4">
    <source>
        <dbReference type="ARBA" id="ARBA00022617"/>
    </source>
</evidence>
<dbReference type="PROSITE" id="PS51918">
    <property type="entry name" value="RADICAL_SAM"/>
    <property type="match status" value="1"/>
</dbReference>
<dbReference type="SUPFAM" id="SSF102114">
    <property type="entry name" value="Radical SAM enzymes"/>
    <property type="match status" value="1"/>
</dbReference>
<dbReference type="InterPro" id="IPR058240">
    <property type="entry name" value="rSAM_sf"/>
</dbReference>
<name>A0ABW3C3G8_SPHXN</name>
<evidence type="ECO:0000313" key="12">
    <source>
        <dbReference type="EMBL" id="MFD0848445.1"/>
    </source>
</evidence>
<evidence type="ECO:0000256" key="3">
    <source>
        <dbReference type="ARBA" id="ARBA00017228"/>
    </source>
</evidence>
<protein>
    <recommendedName>
        <fullName evidence="3 10">Heme chaperone HemW</fullName>
    </recommendedName>
</protein>
<dbReference type="Gene3D" id="3.20.20.70">
    <property type="entry name" value="Aldolase class I"/>
    <property type="match status" value="1"/>
</dbReference>
<proteinExistence type="inferred from homology"/>
<evidence type="ECO:0000256" key="8">
    <source>
        <dbReference type="ARBA" id="ARBA00023014"/>
    </source>
</evidence>
<keyword evidence="8 10" id="KW-0411">Iron-sulfur</keyword>
<keyword evidence="10" id="KW-0004">4Fe-4S</keyword>
<dbReference type="Pfam" id="PF04055">
    <property type="entry name" value="Radical_SAM"/>
    <property type="match status" value="1"/>
</dbReference>
<dbReference type="InterPro" id="IPR013785">
    <property type="entry name" value="Aldolase_TIM"/>
</dbReference>
<evidence type="ECO:0000256" key="6">
    <source>
        <dbReference type="ARBA" id="ARBA00022723"/>
    </source>
</evidence>
<evidence type="ECO:0000256" key="9">
    <source>
        <dbReference type="ARBA" id="ARBA00023186"/>
    </source>
</evidence>
<accession>A0ABW3C3G8</accession>
<comment type="caution">
    <text evidence="12">The sequence shown here is derived from an EMBL/GenBank/DDBJ whole genome shotgun (WGS) entry which is preliminary data.</text>
</comment>